<feature type="binding site" evidence="11">
    <location>
        <position position="81"/>
    </location>
    <ligand>
        <name>S-adenosyl-L-methionine</name>
        <dbReference type="ChEBI" id="CHEBI:59789"/>
    </ligand>
</feature>
<dbReference type="GO" id="GO:0008650">
    <property type="term" value="F:rRNA (uridine-2'-O-)-methyltransferase activity"/>
    <property type="evidence" value="ECO:0007669"/>
    <property type="project" value="UniProtKB-UniRule"/>
</dbReference>
<comment type="caution">
    <text evidence="14">The sequence shown here is derived from an EMBL/GenBank/DDBJ whole genome shotgun (WGS) entry which is preliminary data.</text>
</comment>
<dbReference type="InterPro" id="IPR002877">
    <property type="entry name" value="RNA_MeTrfase_FtsJ_dom"/>
</dbReference>
<dbReference type="InterPro" id="IPR029063">
    <property type="entry name" value="SAM-dependent_MTases_sf"/>
</dbReference>
<dbReference type="PANTHER" id="PTHR10920">
    <property type="entry name" value="RIBOSOMAL RNA METHYLTRANSFERASE"/>
    <property type="match status" value="1"/>
</dbReference>
<keyword evidence="1 11" id="KW-0698">rRNA processing</keyword>
<evidence type="ECO:0000256" key="10">
    <source>
        <dbReference type="ARBA" id="ARBA00048970"/>
    </source>
</evidence>
<keyword evidence="11" id="KW-0963">Cytoplasm</keyword>
<proteinExistence type="inferred from homology"/>
<evidence type="ECO:0000256" key="1">
    <source>
        <dbReference type="ARBA" id="ARBA00022552"/>
    </source>
</evidence>
<evidence type="ECO:0000256" key="6">
    <source>
        <dbReference type="ARBA" id="ARBA00038861"/>
    </source>
</evidence>
<gene>
    <name evidence="11" type="primary">rlmE</name>
    <name evidence="11" type="synonym">ftsJ</name>
    <name evidence="11" type="synonym">rrmJ</name>
    <name evidence="14" type="ORF">GV68_00845</name>
</gene>
<evidence type="ECO:0000256" key="3">
    <source>
        <dbReference type="ARBA" id="ARBA00022679"/>
    </source>
</evidence>
<keyword evidence="2 11" id="KW-0489">Methyltransferase</keyword>
<sequence>MTKPPVGSNRTGRKLGQKVKKGKLKASSRRWIERHINDPYVQRAKLEGYRARAAFKLLEIDEKHQILKGARRIIDLGAAPGSWSQIAAKVTGSTDEDVRVAAIDFLEMAPLAGVKILQLDFLDDEAPRLLLEGIGGEPDLVLSDMAAPTTGHQKTDHLRTMHLCEVAAYFAVEVLKEGGHFLAKTFQGGTERDLLNMLKLNFRQVIHIKPGASRSESVEMFLLAKHFKGRRVGAGPETEVDVEDIDPREFAGADTDEDSRD</sequence>
<dbReference type="InterPro" id="IPR015507">
    <property type="entry name" value="rRNA-MeTfrase_E"/>
</dbReference>
<evidence type="ECO:0000256" key="11">
    <source>
        <dbReference type="HAMAP-Rule" id="MF_01547"/>
    </source>
</evidence>
<dbReference type="PANTHER" id="PTHR10920:SF18">
    <property type="entry name" value="RRNA METHYLTRANSFERASE 2, MITOCHONDRIAL"/>
    <property type="match status" value="1"/>
</dbReference>
<comment type="catalytic activity">
    <reaction evidence="10 11">
        <text>uridine(2552) in 23S rRNA + S-adenosyl-L-methionine = 2'-O-methyluridine(2552) in 23S rRNA + S-adenosyl-L-homocysteine + H(+)</text>
        <dbReference type="Rhea" id="RHEA:42720"/>
        <dbReference type="Rhea" id="RHEA-COMP:10202"/>
        <dbReference type="Rhea" id="RHEA-COMP:10203"/>
        <dbReference type="ChEBI" id="CHEBI:15378"/>
        <dbReference type="ChEBI" id="CHEBI:57856"/>
        <dbReference type="ChEBI" id="CHEBI:59789"/>
        <dbReference type="ChEBI" id="CHEBI:65315"/>
        <dbReference type="ChEBI" id="CHEBI:74478"/>
        <dbReference type="EC" id="2.1.1.166"/>
    </reaction>
</comment>
<feature type="binding site" evidence="11">
    <location>
        <position position="144"/>
    </location>
    <ligand>
        <name>S-adenosyl-L-methionine</name>
        <dbReference type="ChEBI" id="CHEBI:59789"/>
    </ligand>
</feature>
<evidence type="ECO:0000256" key="12">
    <source>
        <dbReference type="SAM" id="MobiDB-lite"/>
    </source>
</evidence>
<feature type="active site" description="Proton acceptor" evidence="11">
    <location>
        <position position="184"/>
    </location>
</feature>
<dbReference type="AlphaFoldDB" id="A0A922P3K5"/>
<dbReference type="InterPro" id="IPR050082">
    <property type="entry name" value="RNA_methyltr_RlmE"/>
</dbReference>
<reference evidence="14 15" key="1">
    <citation type="submission" date="2014-06" db="EMBL/GenBank/DDBJ databases">
        <title>Rhizobium pelagicum/R2-400B4.</title>
        <authorList>
            <person name="Kimes N.E."/>
            <person name="Lopez-Perez M."/>
        </authorList>
    </citation>
    <scope>NUCLEOTIDE SEQUENCE [LARGE SCALE GENOMIC DNA]</scope>
    <source>
        <strain evidence="14 15">R2-400B4</strain>
    </source>
</reference>
<dbReference type="RefSeq" id="WP_037161333.1">
    <property type="nucleotide sequence ID" value="NZ_CAJXID010000006.1"/>
</dbReference>
<evidence type="ECO:0000256" key="9">
    <source>
        <dbReference type="ARBA" id="ARBA00042745"/>
    </source>
</evidence>
<dbReference type="GO" id="GO:0005737">
    <property type="term" value="C:cytoplasm"/>
    <property type="evidence" value="ECO:0007669"/>
    <property type="project" value="UniProtKB-SubCell"/>
</dbReference>
<evidence type="ECO:0000259" key="13">
    <source>
        <dbReference type="Pfam" id="PF01728"/>
    </source>
</evidence>
<feature type="domain" description="Ribosomal RNA methyltransferase FtsJ" evidence="13">
    <location>
        <begin position="49"/>
        <end position="227"/>
    </location>
</feature>
<evidence type="ECO:0000256" key="4">
    <source>
        <dbReference type="ARBA" id="ARBA00022691"/>
    </source>
</evidence>
<dbReference type="Gene3D" id="3.40.50.150">
    <property type="entry name" value="Vaccinia Virus protein VP39"/>
    <property type="match status" value="1"/>
</dbReference>
<dbReference type="EC" id="2.1.1.166" evidence="6 11"/>
<evidence type="ECO:0000313" key="14">
    <source>
        <dbReference type="EMBL" id="KEQ10854.1"/>
    </source>
</evidence>
<dbReference type="Pfam" id="PF01728">
    <property type="entry name" value="FtsJ"/>
    <property type="match status" value="1"/>
</dbReference>
<dbReference type="OrthoDB" id="9790080at2"/>
<feature type="binding site" evidence="11">
    <location>
        <position position="83"/>
    </location>
    <ligand>
        <name>S-adenosyl-L-methionine</name>
        <dbReference type="ChEBI" id="CHEBI:59789"/>
    </ligand>
</feature>
<evidence type="ECO:0000313" key="15">
    <source>
        <dbReference type="Proteomes" id="UP000052167"/>
    </source>
</evidence>
<dbReference type="Proteomes" id="UP000052167">
    <property type="component" value="Unassembled WGS sequence"/>
</dbReference>
<dbReference type="HAMAP" id="MF_01547">
    <property type="entry name" value="RNA_methyltr_E"/>
    <property type="match status" value="1"/>
</dbReference>
<comment type="function">
    <text evidence="5 11">Specifically methylates the uridine in position 2552 of 23S rRNA at the 2'-O position of the ribose in the fully assembled 50S ribosomal subunit.</text>
</comment>
<keyword evidence="15" id="KW-1185">Reference proteome</keyword>
<comment type="similarity">
    <text evidence="11">Belongs to the class I-like SAM-binding methyltransferase superfamily. RNA methyltransferase RlmE family.</text>
</comment>
<keyword evidence="4 11" id="KW-0949">S-adenosyl-L-methionine</keyword>
<evidence type="ECO:0000256" key="2">
    <source>
        <dbReference type="ARBA" id="ARBA00022603"/>
    </source>
</evidence>
<evidence type="ECO:0000256" key="5">
    <source>
        <dbReference type="ARBA" id="ARBA00037569"/>
    </source>
</evidence>
<dbReference type="SUPFAM" id="SSF53335">
    <property type="entry name" value="S-adenosyl-L-methionine-dependent methyltransferases"/>
    <property type="match status" value="1"/>
</dbReference>
<protein>
    <recommendedName>
        <fullName evidence="7 11">Ribosomal RNA large subunit methyltransferase E</fullName>
        <ecNumber evidence="6 11">2.1.1.166</ecNumber>
    </recommendedName>
    <alternativeName>
        <fullName evidence="9 11">23S rRNA Um2552 methyltransferase</fullName>
    </alternativeName>
    <alternativeName>
        <fullName evidence="8 11">rRNA (uridine-2'-O-)-methyltransferase</fullName>
    </alternativeName>
</protein>
<comment type="subcellular location">
    <subcellularLocation>
        <location evidence="11">Cytoplasm</location>
    </subcellularLocation>
</comment>
<feature type="region of interest" description="Disordered" evidence="12">
    <location>
        <begin position="234"/>
        <end position="261"/>
    </location>
</feature>
<accession>A0A922P3K5</accession>
<evidence type="ECO:0000256" key="7">
    <source>
        <dbReference type="ARBA" id="ARBA00041129"/>
    </source>
</evidence>
<feature type="binding site" evidence="11">
    <location>
        <position position="104"/>
    </location>
    <ligand>
        <name>S-adenosyl-L-methionine</name>
        <dbReference type="ChEBI" id="CHEBI:59789"/>
    </ligand>
</feature>
<keyword evidence="3 11" id="KW-0808">Transferase</keyword>
<name>A0A922P3K5_9HYPH</name>
<evidence type="ECO:0000256" key="8">
    <source>
        <dbReference type="ARBA" id="ARBA00041995"/>
    </source>
</evidence>
<dbReference type="EMBL" id="JOKJ01000001">
    <property type="protein sequence ID" value="KEQ10854.1"/>
    <property type="molecule type" value="Genomic_DNA"/>
</dbReference>
<feature type="binding site" evidence="11">
    <location>
        <position position="120"/>
    </location>
    <ligand>
        <name>S-adenosyl-L-methionine</name>
        <dbReference type="ChEBI" id="CHEBI:59789"/>
    </ligand>
</feature>
<organism evidence="14 15">
    <name type="scientific">Pseudorhizobium pelagicum</name>
    <dbReference type="NCBI Taxonomy" id="1509405"/>
    <lineage>
        <taxon>Bacteria</taxon>
        <taxon>Pseudomonadati</taxon>
        <taxon>Pseudomonadota</taxon>
        <taxon>Alphaproteobacteria</taxon>
        <taxon>Hyphomicrobiales</taxon>
        <taxon>Rhizobiaceae</taxon>
        <taxon>Rhizobium/Agrobacterium group</taxon>
        <taxon>Pseudorhizobium</taxon>
    </lineage>
</organism>